<evidence type="ECO:0000256" key="5">
    <source>
        <dbReference type="ARBA" id="ARBA00022764"/>
    </source>
</evidence>
<reference evidence="8" key="1">
    <citation type="submission" date="2016-10" db="EMBL/GenBank/DDBJ databases">
        <authorList>
            <person name="Varghese N."/>
            <person name="Submissions S."/>
        </authorList>
    </citation>
    <scope>NUCLEOTIDE SEQUENCE [LARGE SCALE GENOMIC DNA]</scope>
    <source>
        <strain evidence="8">CGMCC 1.6474</strain>
    </source>
</reference>
<dbReference type="InterPro" id="IPR011013">
    <property type="entry name" value="Gal_mutarotase_sf_dom"/>
</dbReference>
<dbReference type="STRING" id="414703.SAMN04488125_106134"/>
<dbReference type="SUPFAM" id="SSF74650">
    <property type="entry name" value="Galactose mutarotase-like"/>
    <property type="match status" value="1"/>
</dbReference>
<sequence>MTEPSRRAVVSGLAAGLAALPTLARGQATPFGFETVEAEARTLAAAPFDATVPPLPEVLAKLDYDAWRDIRFRPDHAFRVGADGRFRLQLFHLGFLYPRPVAVSLVKDGMARPIAYDPALFDLGRTKLDAALPKDLGYAGIRLHTALNRPDVIDELIVFVGASYFRFLGQDQLYGLSARALAVNTEAAGGPEEFPFFRAFWIEAEGEPGTCTIHALLDGPSQTGAYRFTVRPGPETSVSVTATLFPRRTLNDAGLAPLTSMYFIGETDRGHSDDYRPELHDSDGLQIAAGSGEWLWRPLDNPQARRISTFSVASPKGFGLMQRDRSFASYQDLEAGYERRPGYFVEPEGDWGEGSVVLVELATDNETADNIVAYWRPKAPYPAGQPARLAYRIRAVGGKNLHPNGHVANTFLAASAASGAARKEGDPEGRLARRFLIDFGGGTLAERPAGAAPPSVVASASAGRIVATSIVPNPHVGGFRAALDVRLDAPGTTELRAYLRDEDGDALTETWTFPWSAT</sequence>
<dbReference type="SUPFAM" id="SSF81296">
    <property type="entry name" value="E set domains"/>
    <property type="match status" value="1"/>
</dbReference>
<dbReference type="GO" id="GO:0030288">
    <property type="term" value="C:outer membrane-bounded periplasmic space"/>
    <property type="evidence" value="ECO:0007669"/>
    <property type="project" value="TreeGrafter"/>
</dbReference>
<dbReference type="InterPro" id="IPR014756">
    <property type="entry name" value="Ig_E-set"/>
</dbReference>
<dbReference type="InterPro" id="IPR006311">
    <property type="entry name" value="TAT_signal"/>
</dbReference>
<dbReference type="PROSITE" id="PS51318">
    <property type="entry name" value="TAT"/>
    <property type="match status" value="1"/>
</dbReference>
<dbReference type="UniPathway" id="UPA00637"/>
<dbReference type="PIRSF" id="PIRSF006281">
    <property type="entry name" value="MdoG"/>
    <property type="match status" value="1"/>
</dbReference>
<keyword evidence="5" id="KW-0574">Periplasm</keyword>
<accession>A0A1I4DT02</accession>
<dbReference type="InterPro" id="IPR014438">
    <property type="entry name" value="Glucan_biosyn_MdoG/MdoD"/>
</dbReference>
<dbReference type="InterPro" id="IPR014718">
    <property type="entry name" value="GH-type_carb-bd"/>
</dbReference>
<dbReference type="Gene3D" id="2.60.40.10">
    <property type="entry name" value="Immunoglobulins"/>
    <property type="match status" value="1"/>
</dbReference>
<dbReference type="OrthoDB" id="9777817at2"/>
<dbReference type="EMBL" id="FOSV01000006">
    <property type="protein sequence ID" value="SFK95176.1"/>
    <property type="molecule type" value="Genomic_DNA"/>
</dbReference>
<dbReference type="InterPro" id="IPR007444">
    <property type="entry name" value="Glucan_biosyn_MdoG_C"/>
</dbReference>
<comment type="pathway">
    <text evidence="2">Glycan metabolism; osmoregulated periplasmic glucan (OPG) biosynthesis.</text>
</comment>
<feature type="domain" description="Glucan biosynthesis periplasmic MdoG C-terminal" evidence="6">
    <location>
        <begin position="31"/>
        <end position="515"/>
    </location>
</feature>
<keyword evidence="4" id="KW-0732">Signal</keyword>
<organism evidence="7 8">
    <name type="scientific">Methylorubrum salsuginis</name>
    <dbReference type="NCBI Taxonomy" id="414703"/>
    <lineage>
        <taxon>Bacteria</taxon>
        <taxon>Pseudomonadati</taxon>
        <taxon>Pseudomonadota</taxon>
        <taxon>Alphaproteobacteria</taxon>
        <taxon>Hyphomicrobiales</taxon>
        <taxon>Methylobacteriaceae</taxon>
        <taxon>Methylorubrum</taxon>
    </lineage>
</organism>
<evidence type="ECO:0000256" key="2">
    <source>
        <dbReference type="ARBA" id="ARBA00005001"/>
    </source>
</evidence>
<dbReference type="PANTHER" id="PTHR30504:SF2">
    <property type="entry name" value="GLUCANS BIOSYNTHESIS PROTEIN G"/>
    <property type="match status" value="1"/>
</dbReference>
<dbReference type="Proteomes" id="UP000198804">
    <property type="component" value="Unassembled WGS sequence"/>
</dbReference>
<dbReference type="AlphaFoldDB" id="A0A1I4DT02"/>
<comment type="similarity">
    <text evidence="3">Belongs to the OpgD/OpgG family.</text>
</comment>
<dbReference type="FunFam" id="2.70.98.10:FF:000001">
    <property type="entry name" value="Glucans biosynthesis protein G"/>
    <property type="match status" value="1"/>
</dbReference>
<dbReference type="Gene3D" id="2.70.98.10">
    <property type="match status" value="1"/>
</dbReference>
<dbReference type="PANTHER" id="PTHR30504">
    <property type="entry name" value="GLUCANS BIOSYNTHESIS PROTEIN"/>
    <property type="match status" value="1"/>
</dbReference>
<protein>
    <submittedName>
        <fullName evidence="7">Glucans biosynthesis protein</fullName>
    </submittedName>
</protein>
<evidence type="ECO:0000313" key="8">
    <source>
        <dbReference type="Proteomes" id="UP000198804"/>
    </source>
</evidence>
<evidence type="ECO:0000256" key="4">
    <source>
        <dbReference type="ARBA" id="ARBA00022729"/>
    </source>
</evidence>
<keyword evidence="8" id="KW-1185">Reference proteome</keyword>
<dbReference type="Pfam" id="PF04349">
    <property type="entry name" value="MdoG"/>
    <property type="match status" value="1"/>
</dbReference>
<proteinExistence type="inferred from homology"/>
<dbReference type="GO" id="GO:0051274">
    <property type="term" value="P:beta-glucan biosynthetic process"/>
    <property type="evidence" value="ECO:0007669"/>
    <property type="project" value="TreeGrafter"/>
</dbReference>
<comment type="subcellular location">
    <subcellularLocation>
        <location evidence="1">Periplasm</location>
    </subcellularLocation>
</comment>
<evidence type="ECO:0000313" key="7">
    <source>
        <dbReference type="EMBL" id="SFK95176.1"/>
    </source>
</evidence>
<evidence type="ECO:0000256" key="3">
    <source>
        <dbReference type="ARBA" id="ARBA00009284"/>
    </source>
</evidence>
<evidence type="ECO:0000256" key="1">
    <source>
        <dbReference type="ARBA" id="ARBA00004418"/>
    </source>
</evidence>
<evidence type="ECO:0000259" key="6">
    <source>
        <dbReference type="Pfam" id="PF04349"/>
    </source>
</evidence>
<dbReference type="InterPro" id="IPR013783">
    <property type="entry name" value="Ig-like_fold"/>
</dbReference>
<dbReference type="RefSeq" id="WP_091944879.1">
    <property type="nucleotide sequence ID" value="NZ_FOSV01000006.1"/>
</dbReference>
<dbReference type="GO" id="GO:0030246">
    <property type="term" value="F:carbohydrate binding"/>
    <property type="evidence" value="ECO:0007669"/>
    <property type="project" value="InterPro"/>
</dbReference>
<dbReference type="GO" id="GO:0003824">
    <property type="term" value="F:catalytic activity"/>
    <property type="evidence" value="ECO:0007669"/>
    <property type="project" value="InterPro"/>
</dbReference>
<name>A0A1I4DT02_9HYPH</name>
<gene>
    <name evidence="7" type="ORF">SAMN04488125_106134</name>
</gene>